<evidence type="ECO:0000256" key="8">
    <source>
        <dbReference type="ARBA" id="ARBA00023004"/>
    </source>
</evidence>
<evidence type="ECO:0000256" key="1">
    <source>
        <dbReference type="ARBA" id="ARBA00008156"/>
    </source>
</evidence>
<feature type="binding site" description="covalent" evidence="11">
    <location>
        <position position="620"/>
    </location>
    <ligand>
        <name>heme c</name>
        <dbReference type="ChEBI" id="CHEBI:61717"/>
    </ligand>
</feature>
<evidence type="ECO:0000313" key="15">
    <source>
        <dbReference type="EMBL" id="ENO85919.1"/>
    </source>
</evidence>
<feature type="binding site" evidence="11">
    <location>
        <position position="182"/>
    </location>
    <ligand>
        <name>pyrroloquinoline quinone</name>
        <dbReference type="ChEBI" id="CHEBI:58442"/>
    </ligand>
</feature>
<keyword evidence="16" id="KW-1185">Reference proteome</keyword>
<dbReference type="GO" id="GO:0020037">
    <property type="term" value="F:heme binding"/>
    <property type="evidence" value="ECO:0007669"/>
    <property type="project" value="InterPro"/>
</dbReference>
<evidence type="ECO:0000256" key="13">
    <source>
        <dbReference type="PIRSR" id="PIRSR617512-4"/>
    </source>
</evidence>
<feature type="binding site" evidence="12">
    <location>
        <position position="323"/>
    </location>
    <ligand>
        <name>Ca(2+)</name>
        <dbReference type="ChEBI" id="CHEBI:29108"/>
    </ligand>
</feature>
<dbReference type="Gene3D" id="2.140.10.10">
    <property type="entry name" value="Quinoprotein alcohol dehydrogenase-like superfamily"/>
    <property type="match status" value="1"/>
</dbReference>
<evidence type="ECO:0000256" key="5">
    <source>
        <dbReference type="ARBA" id="ARBA00022837"/>
    </source>
</evidence>
<dbReference type="SUPFAM" id="SSF46626">
    <property type="entry name" value="Cytochrome c"/>
    <property type="match status" value="1"/>
</dbReference>
<comment type="cofactor">
    <cofactor evidence="11">
        <name>heme c</name>
        <dbReference type="ChEBI" id="CHEBI:61717"/>
    </cofactor>
    <text evidence="11">Binds 1 heme c group per subunit.</text>
</comment>
<evidence type="ECO:0000256" key="11">
    <source>
        <dbReference type="PIRSR" id="PIRSR617512-2"/>
    </source>
</evidence>
<dbReference type="GO" id="GO:0016614">
    <property type="term" value="F:oxidoreductase activity, acting on CH-OH group of donors"/>
    <property type="evidence" value="ECO:0007669"/>
    <property type="project" value="InterPro"/>
</dbReference>
<evidence type="ECO:0000313" key="16">
    <source>
        <dbReference type="Proteomes" id="UP000013232"/>
    </source>
</evidence>
<dbReference type="AlphaFoldDB" id="N6Z192"/>
<dbReference type="eggNOG" id="COG2010">
    <property type="taxonomic scope" value="Bacteria"/>
</dbReference>
<dbReference type="InterPro" id="IPR011047">
    <property type="entry name" value="Quinoprotein_ADH-like_sf"/>
</dbReference>
<evidence type="ECO:0000256" key="10">
    <source>
        <dbReference type="PIRSR" id="PIRSR617512-1"/>
    </source>
</evidence>
<feature type="binding site" evidence="11">
    <location>
        <begin position="409"/>
        <end position="410"/>
    </location>
    <ligand>
        <name>pyrroloquinoline quinone</name>
        <dbReference type="ChEBI" id="CHEBI:58442"/>
    </ligand>
</feature>
<dbReference type="InterPro" id="IPR017512">
    <property type="entry name" value="PQQ_MeOH/EtOH_DH"/>
</dbReference>
<gene>
    <name evidence="15" type="ORF">C666_14325</name>
</gene>
<keyword evidence="4" id="KW-0732">Signal</keyword>
<comment type="caution">
    <text evidence="15">The sequence shown here is derived from an EMBL/GenBank/DDBJ whole genome shotgun (WGS) entry which is preliminary data.</text>
</comment>
<dbReference type="InterPro" id="IPR036909">
    <property type="entry name" value="Cyt_c-like_dom_sf"/>
</dbReference>
<evidence type="ECO:0000256" key="2">
    <source>
        <dbReference type="ARBA" id="ARBA00022617"/>
    </source>
</evidence>
<feature type="binding site" description="axial binding residue" evidence="12">
    <location>
        <position position="663"/>
    </location>
    <ligand>
        <name>heme c</name>
        <dbReference type="ChEBI" id="CHEBI:61717"/>
    </ligand>
    <ligandPart>
        <name>Fe</name>
        <dbReference type="ChEBI" id="CHEBI:18248"/>
    </ligandPart>
</feature>
<dbReference type="NCBIfam" id="TIGR03075">
    <property type="entry name" value="PQQ_enz_alc_DH"/>
    <property type="match status" value="1"/>
</dbReference>
<dbReference type="GO" id="GO:0016020">
    <property type="term" value="C:membrane"/>
    <property type="evidence" value="ECO:0007669"/>
    <property type="project" value="InterPro"/>
</dbReference>
<sequence>MLTTVSARPRDGAIPARKRMQQAVFGLGCLVLGSTAFAAGGEWRSHGYDDAGTRFSPLTQITPNNAKELGLAWSYDLHSSRGVEATPLVVDGVMYVTAAWSIVHAIDVRTGKKRWEYDPKVPPEAGRKACCDAVNRGVAYHEGMVYVASLDGRLIALDAGTGQKRWEQDTLEAAAKDAATITGAPRVFKGKVIIGNGGSELGLRGYITAYDAKTGKQAWRFYTVPGDPSKPFENAAMEMAAKTWDPSGKYWEAGGGGTVWNSMVYDPELDLMYIGVGNGAPWAHLARSPGGGDNLFLSSIVALRPDTGEYVWHYQETPGENWDYTATQDIILTDLELDGKKRKVLLHAPKNGFFFVVDRTNGEFISAKNFVDVNWATGYDKAGRPIENPEARRTDKPVEVIPSVFGAHNWHSMSYSPQTGLAYFPAQYVPVTLQDDKNWSGPRDNKPGQPMSGVGWNTAKLVNVEAPKAPAYGRLLAWDPVAQKEVWRQEYISPWNGGTLTTAGNVVFQGTADARFIAYDARDGKKLWDTATGSGVVAAPITYEVDGEQYVSVAVGWGGVYGQSARASEFKSPGTVYTFKLGGTAPMPEQVAYQLGNLVTGVPYDPADVAEGTLLYVSNCVFCHGVPGVDKGGNLPNLGYRPATVIGNLENYVFNGPLVSRGMPDFTGKLTPEEVRKIKAFILGTADAIRPKQ</sequence>
<feature type="binding site" evidence="11">
    <location>
        <position position="84"/>
    </location>
    <ligand>
        <name>pyrroloquinoline quinone</name>
        <dbReference type="ChEBI" id="CHEBI:58442"/>
    </ligand>
</feature>
<evidence type="ECO:0000256" key="4">
    <source>
        <dbReference type="ARBA" id="ARBA00022729"/>
    </source>
</evidence>
<dbReference type="InterPro" id="IPR001479">
    <property type="entry name" value="Quinoprotein_DH_CS"/>
</dbReference>
<evidence type="ECO:0000256" key="12">
    <source>
        <dbReference type="PIRSR" id="PIRSR617512-3"/>
    </source>
</evidence>
<keyword evidence="6 11" id="KW-0634">PQQ</keyword>
<feature type="active site" description="Proton acceptor" evidence="10">
    <location>
        <position position="323"/>
    </location>
</feature>
<feature type="binding site" evidence="11">
    <location>
        <position position="560"/>
    </location>
    <ligand>
        <name>pyrroloquinoline quinone</name>
        <dbReference type="ChEBI" id="CHEBI:58442"/>
    </ligand>
</feature>
<evidence type="ECO:0000256" key="6">
    <source>
        <dbReference type="ARBA" id="ARBA00022891"/>
    </source>
</evidence>
<keyword evidence="7" id="KW-0560">Oxidoreductase</keyword>
<dbReference type="CDD" id="cd10279">
    <property type="entry name" value="PQQ_ADH_II"/>
    <property type="match status" value="1"/>
</dbReference>
<proteinExistence type="inferred from homology"/>
<name>N6Z192_THAL4</name>
<dbReference type="Gene3D" id="1.10.760.10">
    <property type="entry name" value="Cytochrome c-like domain"/>
    <property type="match status" value="1"/>
</dbReference>
<keyword evidence="8 12" id="KW-0408">Iron</keyword>
<feature type="binding site" evidence="12">
    <location>
        <position position="278"/>
    </location>
    <ligand>
        <name>Ca(2+)</name>
        <dbReference type="ChEBI" id="CHEBI:29108"/>
    </ligand>
</feature>
<keyword evidence="9 13" id="KW-1015">Disulfide bond</keyword>
<feature type="domain" description="Cytochrome c" evidence="14">
    <location>
        <begin position="607"/>
        <end position="686"/>
    </location>
</feature>
<feature type="binding site" description="axial binding residue" evidence="12">
    <location>
        <position position="624"/>
    </location>
    <ligand>
        <name>heme c</name>
        <dbReference type="ChEBI" id="CHEBI:61717"/>
    </ligand>
    <ligandPart>
        <name>Fe</name>
        <dbReference type="ChEBI" id="CHEBI:18248"/>
    </ligandPart>
</feature>
<keyword evidence="2 11" id="KW-0349">Heme</keyword>
<dbReference type="eggNOG" id="COG4993">
    <property type="taxonomic scope" value="Bacteria"/>
</dbReference>
<dbReference type="InterPro" id="IPR009056">
    <property type="entry name" value="Cyt_c-like_dom"/>
</dbReference>
<feature type="binding site" evidence="11">
    <location>
        <position position="258"/>
    </location>
    <ligand>
        <name>pyrroloquinoline quinone</name>
        <dbReference type="ChEBI" id="CHEBI:58442"/>
    </ligand>
</feature>
<dbReference type="GO" id="GO:0005509">
    <property type="term" value="F:calcium ion binding"/>
    <property type="evidence" value="ECO:0007669"/>
    <property type="project" value="InterPro"/>
</dbReference>
<evidence type="ECO:0000256" key="9">
    <source>
        <dbReference type="ARBA" id="ARBA00023157"/>
    </source>
</evidence>
<dbReference type="Pfam" id="PF13442">
    <property type="entry name" value="Cytochrome_CBB3"/>
    <property type="match status" value="1"/>
</dbReference>
<dbReference type="OrthoDB" id="9794322at2"/>
<feature type="binding site" evidence="11">
    <location>
        <position position="350"/>
    </location>
    <ligand>
        <name>pyrroloquinoline quinone</name>
        <dbReference type="ChEBI" id="CHEBI:58442"/>
    </ligand>
</feature>
<evidence type="ECO:0000256" key="3">
    <source>
        <dbReference type="ARBA" id="ARBA00022723"/>
    </source>
</evidence>
<feature type="disulfide bond" evidence="13">
    <location>
        <begin position="130"/>
        <end position="131"/>
    </location>
</feature>
<dbReference type="STRING" id="1123367.GCA_000621305_03436"/>
<keyword evidence="3 12" id="KW-0479">Metal-binding</keyword>
<feature type="binding site" evidence="11">
    <location>
        <position position="136"/>
    </location>
    <ligand>
        <name>pyrroloquinoline quinone</name>
        <dbReference type="ChEBI" id="CHEBI:58442"/>
    </ligand>
</feature>
<dbReference type="GO" id="GO:0009055">
    <property type="term" value="F:electron transfer activity"/>
    <property type="evidence" value="ECO:0007669"/>
    <property type="project" value="InterPro"/>
</dbReference>
<feature type="binding site" evidence="12">
    <location>
        <position position="200"/>
    </location>
    <ligand>
        <name>Ca(2+)</name>
        <dbReference type="ChEBI" id="CHEBI:29108"/>
    </ligand>
</feature>
<protein>
    <submittedName>
        <fullName evidence="15">Putative quinoprotein ethanol dehydrogenase</fullName>
    </submittedName>
</protein>
<comment type="similarity">
    <text evidence="1">Belongs to the bacterial PQQ dehydrogenase family.</text>
</comment>
<dbReference type="PROSITE" id="PS51007">
    <property type="entry name" value="CYTC"/>
    <property type="match status" value="1"/>
</dbReference>
<dbReference type="RefSeq" id="WP_004341535.1">
    <property type="nucleotide sequence ID" value="NZ_AMXE01000064.1"/>
</dbReference>
<dbReference type="SMART" id="SM00564">
    <property type="entry name" value="PQQ"/>
    <property type="match status" value="4"/>
</dbReference>
<dbReference type="PANTHER" id="PTHR32303">
    <property type="entry name" value="QUINOPROTEIN ALCOHOL DEHYDROGENASE (CYTOCHROME C)"/>
    <property type="match status" value="1"/>
</dbReference>
<evidence type="ECO:0000256" key="7">
    <source>
        <dbReference type="ARBA" id="ARBA00023002"/>
    </source>
</evidence>
<accession>N6Z192</accession>
<dbReference type="Pfam" id="PF01011">
    <property type="entry name" value="PQQ"/>
    <property type="match status" value="2"/>
</dbReference>
<dbReference type="Proteomes" id="UP000013232">
    <property type="component" value="Unassembled WGS sequence"/>
</dbReference>
<comment type="cofactor">
    <cofactor evidence="12">
        <name>Ca(2+)</name>
        <dbReference type="ChEBI" id="CHEBI:29108"/>
    </cofactor>
    <text evidence="12">Binds 1 Ca(2+) ion per subunit.</text>
</comment>
<dbReference type="PROSITE" id="PS00364">
    <property type="entry name" value="BACTERIAL_PQQ_2"/>
    <property type="match status" value="1"/>
</dbReference>
<dbReference type="InterPro" id="IPR018391">
    <property type="entry name" value="PQQ_b-propeller_rpt"/>
</dbReference>
<feature type="binding site" description="covalent" evidence="11">
    <location>
        <position position="623"/>
    </location>
    <ligand>
        <name>heme c</name>
        <dbReference type="ChEBI" id="CHEBI:61717"/>
    </ligand>
</feature>
<organism evidence="15 16">
    <name type="scientific">Thauera linaloolentis (strain DSM 12138 / JCM 21573 / CCUG 41526 / CIP 105981 / IAM 15112 / NBRC 102519 / 47Lol)</name>
    <dbReference type="NCBI Taxonomy" id="1123367"/>
    <lineage>
        <taxon>Bacteria</taxon>
        <taxon>Pseudomonadati</taxon>
        <taxon>Pseudomonadota</taxon>
        <taxon>Betaproteobacteria</taxon>
        <taxon>Rhodocyclales</taxon>
        <taxon>Zoogloeaceae</taxon>
        <taxon>Thauera</taxon>
    </lineage>
</organism>
<reference evidence="15 16" key="1">
    <citation type="submission" date="2012-09" db="EMBL/GenBank/DDBJ databases">
        <title>Draft Genome Sequences of 6 Strains from Genus Thauera.</title>
        <authorList>
            <person name="Liu B."/>
            <person name="Shapleigh J.P."/>
            <person name="Frostegard A.H."/>
        </authorList>
    </citation>
    <scope>NUCLEOTIDE SEQUENCE [LARGE SCALE GENOMIC DNA]</scope>
    <source>
        <strain evidence="16">47Lol / DSM 12138</strain>
    </source>
</reference>
<dbReference type="InterPro" id="IPR002372">
    <property type="entry name" value="PQQ_rpt_dom"/>
</dbReference>
<keyword evidence="5 12" id="KW-0106">Calcium</keyword>
<dbReference type="SUPFAM" id="SSF50998">
    <property type="entry name" value="Quinoprotein alcohol dehydrogenase-like"/>
    <property type="match status" value="1"/>
</dbReference>
<dbReference type="EMBL" id="AMXE01000064">
    <property type="protein sequence ID" value="ENO85919.1"/>
    <property type="molecule type" value="Genomic_DNA"/>
</dbReference>
<evidence type="ECO:0000259" key="14">
    <source>
        <dbReference type="PROSITE" id="PS51007"/>
    </source>
</evidence>
<dbReference type="GO" id="GO:0030288">
    <property type="term" value="C:outer membrane-bounded periplasmic space"/>
    <property type="evidence" value="ECO:0007669"/>
    <property type="project" value="InterPro"/>
</dbReference>
<comment type="cofactor">
    <cofactor evidence="11">
        <name>pyrroloquinoline quinone</name>
        <dbReference type="ChEBI" id="CHEBI:58442"/>
    </cofactor>
    <text evidence="11">Binds 1 PQQ group per subunit.</text>
</comment>